<dbReference type="SUPFAM" id="SSF56349">
    <property type="entry name" value="DNA breaking-rejoining enzymes"/>
    <property type="match status" value="1"/>
</dbReference>
<evidence type="ECO:0000256" key="3">
    <source>
        <dbReference type="ARBA" id="ARBA00023172"/>
    </source>
</evidence>
<dbReference type="InterPro" id="IPR050090">
    <property type="entry name" value="Tyrosine_recombinase_XerCD"/>
</dbReference>
<proteinExistence type="inferred from homology"/>
<evidence type="ECO:0000259" key="4">
    <source>
        <dbReference type="PROSITE" id="PS51898"/>
    </source>
</evidence>
<accession>A0A517D5X3</accession>
<dbReference type="AlphaFoldDB" id="A0A517D5X3"/>
<dbReference type="Pfam" id="PF00589">
    <property type="entry name" value="Phage_integrase"/>
    <property type="match status" value="1"/>
</dbReference>
<protein>
    <submittedName>
        <fullName evidence="5">Site-specific integrase</fullName>
    </submittedName>
</protein>
<name>A0A517D5X3_LIMRT</name>
<keyword evidence="3" id="KW-0233">DNA recombination</keyword>
<dbReference type="PROSITE" id="PS51898">
    <property type="entry name" value="TYR_RECOMBINASE"/>
    <property type="match status" value="1"/>
</dbReference>
<dbReference type="PANTHER" id="PTHR30349:SF64">
    <property type="entry name" value="PROPHAGE INTEGRASE INTD-RELATED"/>
    <property type="match status" value="1"/>
</dbReference>
<evidence type="ECO:0000313" key="6">
    <source>
        <dbReference type="Proteomes" id="UP000316394"/>
    </source>
</evidence>
<organism evidence="5 6">
    <name type="scientific">Limosilactobacillus reuteri</name>
    <name type="common">Lactobacillus reuteri</name>
    <dbReference type="NCBI Taxonomy" id="1598"/>
    <lineage>
        <taxon>Bacteria</taxon>
        <taxon>Bacillati</taxon>
        <taxon>Bacillota</taxon>
        <taxon>Bacilli</taxon>
        <taxon>Lactobacillales</taxon>
        <taxon>Lactobacillaceae</taxon>
        <taxon>Limosilactobacillus</taxon>
    </lineage>
</organism>
<keyword evidence="2" id="KW-0238">DNA-binding</keyword>
<dbReference type="InterPro" id="IPR002104">
    <property type="entry name" value="Integrase_catalytic"/>
</dbReference>
<dbReference type="GO" id="GO:0006310">
    <property type="term" value="P:DNA recombination"/>
    <property type="evidence" value="ECO:0007669"/>
    <property type="project" value="UniProtKB-KW"/>
</dbReference>
<dbReference type="Gene3D" id="1.10.150.130">
    <property type="match status" value="1"/>
</dbReference>
<dbReference type="InterPro" id="IPR011010">
    <property type="entry name" value="DNA_brk_join_enz"/>
</dbReference>
<gene>
    <name evidence="5" type="ORF">FOD75_06445</name>
</gene>
<dbReference type="InterPro" id="IPR010998">
    <property type="entry name" value="Integrase_recombinase_N"/>
</dbReference>
<evidence type="ECO:0000256" key="2">
    <source>
        <dbReference type="ARBA" id="ARBA00023125"/>
    </source>
</evidence>
<dbReference type="RefSeq" id="WP_144227190.1">
    <property type="nucleotide sequence ID" value="NZ_CP041676.1"/>
</dbReference>
<dbReference type="GO" id="GO:0003677">
    <property type="term" value="F:DNA binding"/>
    <property type="evidence" value="ECO:0007669"/>
    <property type="project" value="UniProtKB-KW"/>
</dbReference>
<feature type="domain" description="Tyr recombinase" evidence="4">
    <location>
        <begin position="109"/>
        <end position="300"/>
    </location>
</feature>
<dbReference type="GO" id="GO:0015074">
    <property type="term" value="P:DNA integration"/>
    <property type="evidence" value="ECO:0007669"/>
    <property type="project" value="InterPro"/>
</dbReference>
<dbReference type="Gene3D" id="1.10.443.10">
    <property type="entry name" value="Intergrase catalytic core"/>
    <property type="match status" value="1"/>
</dbReference>
<evidence type="ECO:0000256" key="1">
    <source>
        <dbReference type="ARBA" id="ARBA00008857"/>
    </source>
</evidence>
<dbReference type="Proteomes" id="UP000316394">
    <property type="component" value="Chromosome"/>
</dbReference>
<comment type="similarity">
    <text evidence="1">Belongs to the 'phage' integrase family.</text>
</comment>
<evidence type="ECO:0000313" key="5">
    <source>
        <dbReference type="EMBL" id="QDR72748.1"/>
    </source>
</evidence>
<dbReference type="EMBL" id="CP041676">
    <property type="protein sequence ID" value="QDR72748.1"/>
    <property type="molecule type" value="Genomic_DNA"/>
</dbReference>
<reference evidence="5 6" key="1">
    <citation type="submission" date="2019-07" db="EMBL/GenBank/DDBJ databases">
        <title>Gastrointestinal microbiota of Peromyscus leucopus, the white-footed mouse.</title>
        <authorList>
            <person name="Milovic A."/>
            <person name="Bassam K."/>
            <person name="Barbour A.G."/>
        </authorList>
    </citation>
    <scope>NUCLEOTIDE SEQUENCE [LARGE SCALE GENOMIC DNA]</scope>
    <source>
        <strain evidence="5 6">LL7</strain>
    </source>
</reference>
<dbReference type="InterPro" id="IPR013762">
    <property type="entry name" value="Integrase-like_cat_sf"/>
</dbReference>
<sequence>MNKNQRFADYYEEWIHMYKEGSVRQVTLDKYYLTHHEILKRWPLLKVSEINHYNYQKLINDYAETHEYLTVKGFHHHCKAAIVDALEDGLLSKDPTRHLVLKGKRPKRKKVKYLSFLDLKRLINQLNLTDTLNLDWLIFLMAKTGLRYAEALGITPNDFDFEKYQLQINKTWNYKSRIGKFQPTKNKSSNRTISLDPITSEQFEKLVKNLDPEKPIFVQNKRVYTSTVNNHLDKYCKKAGIEVISVHGLRHTHASLLLYDGVSIPSVAKRLGHANTITTQQTYVHIVKELADKDNQKIMENMIRLS</sequence>
<dbReference type="PANTHER" id="PTHR30349">
    <property type="entry name" value="PHAGE INTEGRASE-RELATED"/>
    <property type="match status" value="1"/>
</dbReference>
<dbReference type="CDD" id="cd01189">
    <property type="entry name" value="INT_ICEBs1_C_like"/>
    <property type="match status" value="1"/>
</dbReference>